<dbReference type="InterPro" id="IPR008947">
    <property type="entry name" value="PLipase_C/P1_nuclease_dom_sf"/>
</dbReference>
<evidence type="ECO:0008006" key="2">
    <source>
        <dbReference type="Google" id="ProtNLM"/>
    </source>
</evidence>
<organism evidence="1">
    <name type="scientific">marine sediment metagenome</name>
    <dbReference type="NCBI Taxonomy" id="412755"/>
    <lineage>
        <taxon>unclassified sequences</taxon>
        <taxon>metagenomes</taxon>
        <taxon>ecological metagenomes</taxon>
    </lineage>
</organism>
<sequence length="292" mass="31854">MRNVKRFCVPALGIVLLAVGVAWGWYGTGHQRATRSACKALPGAMPTFFAAGADTIAHCAADPDLFRLRANPALRDAEVPTHFFDLELLGGAKPPAKRSAYVALCMDKEINPAKVGYLPYAIVEWTQRLTIAFAEHRKWPGNPRIRAKCLVYAGLLSHYAQDACQPLHTTIHYDGRAKADGSSPRSGVHAKVDALLHKLKATGKAVKPAAYKDLFAAVIGQIRRSHKLVDRVYELADKLPAPDDPLPADSPVAAFAAERLSAAEQFTASLYLTAWTNSAKVELPDWHKRKAN</sequence>
<name>A0A0F9GIS2_9ZZZZ</name>
<dbReference type="SUPFAM" id="SSF48537">
    <property type="entry name" value="Phospholipase C/P1 nuclease"/>
    <property type="match status" value="1"/>
</dbReference>
<dbReference type="Gene3D" id="1.10.575.10">
    <property type="entry name" value="P1 Nuclease"/>
    <property type="match status" value="1"/>
</dbReference>
<gene>
    <name evidence="1" type="ORF">LCGC14_1904960</name>
</gene>
<dbReference type="AlphaFoldDB" id="A0A0F9GIS2"/>
<protein>
    <recommendedName>
        <fullName evidence="2">Phospholipase C/D domain-containing protein</fullName>
    </recommendedName>
</protein>
<proteinExistence type="predicted"/>
<reference evidence="1" key="1">
    <citation type="journal article" date="2015" name="Nature">
        <title>Complex archaea that bridge the gap between prokaryotes and eukaryotes.</title>
        <authorList>
            <person name="Spang A."/>
            <person name="Saw J.H."/>
            <person name="Jorgensen S.L."/>
            <person name="Zaremba-Niedzwiedzka K."/>
            <person name="Martijn J."/>
            <person name="Lind A.E."/>
            <person name="van Eijk R."/>
            <person name="Schleper C."/>
            <person name="Guy L."/>
            <person name="Ettema T.J."/>
        </authorList>
    </citation>
    <scope>NUCLEOTIDE SEQUENCE</scope>
</reference>
<accession>A0A0F9GIS2</accession>
<dbReference type="EMBL" id="LAZR01020014">
    <property type="protein sequence ID" value="KKL90411.1"/>
    <property type="molecule type" value="Genomic_DNA"/>
</dbReference>
<evidence type="ECO:0000313" key="1">
    <source>
        <dbReference type="EMBL" id="KKL90411.1"/>
    </source>
</evidence>
<comment type="caution">
    <text evidence="1">The sequence shown here is derived from an EMBL/GenBank/DDBJ whole genome shotgun (WGS) entry which is preliminary data.</text>
</comment>
<dbReference type="GO" id="GO:0016788">
    <property type="term" value="F:hydrolase activity, acting on ester bonds"/>
    <property type="evidence" value="ECO:0007669"/>
    <property type="project" value="InterPro"/>
</dbReference>